<keyword evidence="2" id="KW-1185">Reference proteome</keyword>
<dbReference type="PATRIC" id="fig|263475.3.peg.3960"/>
<dbReference type="AlphaFoldDB" id="A0A0M0LHE4"/>
<dbReference type="OrthoDB" id="2845592at2"/>
<reference evidence="2" key="1">
    <citation type="submission" date="2015-08" db="EMBL/GenBank/DDBJ databases">
        <title>Fjat-10028 dsm 16317.</title>
        <authorList>
            <person name="Liu B."/>
            <person name="Wang J."/>
            <person name="Zhu Y."/>
            <person name="Liu G."/>
            <person name="Chen Q."/>
            <person name="Chen Z."/>
            <person name="Lan J."/>
            <person name="Che J."/>
            <person name="Ge C."/>
            <person name="Shi H."/>
            <person name="Pan Z."/>
            <person name="Liu X."/>
        </authorList>
    </citation>
    <scope>NUCLEOTIDE SEQUENCE [LARGE SCALE GENOMIC DNA]</scope>
    <source>
        <strain evidence="2">DSM 16317</strain>
    </source>
</reference>
<dbReference type="Proteomes" id="UP000036867">
    <property type="component" value="Unassembled WGS sequence"/>
</dbReference>
<organism evidence="1 2">
    <name type="scientific">Viridibacillus arvi</name>
    <dbReference type="NCBI Taxonomy" id="263475"/>
    <lineage>
        <taxon>Bacteria</taxon>
        <taxon>Bacillati</taxon>
        <taxon>Bacillota</taxon>
        <taxon>Bacilli</taxon>
        <taxon>Bacillales</taxon>
        <taxon>Caryophanaceae</taxon>
        <taxon>Viridibacillus</taxon>
    </lineage>
</organism>
<dbReference type="STRING" id="263475.AMD00_13505"/>
<evidence type="ECO:0000313" key="2">
    <source>
        <dbReference type="Proteomes" id="UP000036867"/>
    </source>
</evidence>
<accession>A0A0M0LHE4</accession>
<dbReference type="PANTHER" id="PTHR41302:SF2">
    <property type="entry name" value="PRESPORE SPECIFIC TRANSCRIPTIONAL ACTIVATOR RSFA"/>
    <property type="match status" value="1"/>
</dbReference>
<gene>
    <name evidence="1" type="ORF">AMD00_13505</name>
</gene>
<dbReference type="PANTHER" id="PTHR41302">
    <property type="entry name" value="PRESPORE-SPECIFIC TRANSCRIPTIONAL REGULATOR RSFA-RELATED"/>
    <property type="match status" value="1"/>
</dbReference>
<evidence type="ECO:0000313" key="1">
    <source>
        <dbReference type="EMBL" id="KOO50133.1"/>
    </source>
</evidence>
<sequence>MEVKKRKDQWLAVDDTRLVEIILMAVREGRSQLAGFEEAAEELGRTKQACGFRWNKTLRAQYEAELEDAKTRPKQMMRSHLKQALMSFDQLSEAYQSLKKSHETLRHEHDELVKWLEQGLEKVRQ</sequence>
<dbReference type="InterPro" id="IPR014243">
    <property type="entry name" value="RsfA-like"/>
</dbReference>
<comment type="caution">
    <text evidence="1">The sequence shown here is derived from an EMBL/GenBank/DDBJ whole genome shotgun (WGS) entry which is preliminary data.</text>
</comment>
<name>A0A0M0LHE4_9BACL</name>
<proteinExistence type="predicted"/>
<protein>
    <submittedName>
        <fullName evidence="1">Transcriptional regulator</fullName>
    </submittedName>
</protein>
<dbReference type="EMBL" id="LILB01000005">
    <property type="protein sequence ID" value="KOO50133.1"/>
    <property type="molecule type" value="Genomic_DNA"/>
</dbReference>